<dbReference type="AlphaFoldDB" id="A0AAQ3WCZ7"/>
<evidence type="ECO:0000313" key="3">
    <source>
        <dbReference type="Proteomes" id="UP001341281"/>
    </source>
</evidence>
<proteinExistence type="predicted"/>
<evidence type="ECO:0000256" key="1">
    <source>
        <dbReference type="SAM" id="MobiDB-lite"/>
    </source>
</evidence>
<feature type="region of interest" description="Disordered" evidence="1">
    <location>
        <begin position="90"/>
        <end position="113"/>
    </location>
</feature>
<reference evidence="2 3" key="1">
    <citation type="submission" date="2024-02" db="EMBL/GenBank/DDBJ databases">
        <title>High-quality chromosome-scale genome assembly of Pensacola bahiagrass (Paspalum notatum Flugge var. saurae).</title>
        <authorList>
            <person name="Vega J.M."/>
            <person name="Podio M."/>
            <person name="Orjuela J."/>
            <person name="Siena L.A."/>
            <person name="Pessino S.C."/>
            <person name="Combes M.C."/>
            <person name="Mariac C."/>
            <person name="Albertini E."/>
            <person name="Pupilli F."/>
            <person name="Ortiz J.P.A."/>
            <person name="Leblanc O."/>
        </authorList>
    </citation>
    <scope>NUCLEOTIDE SEQUENCE [LARGE SCALE GENOMIC DNA]</scope>
    <source>
        <strain evidence="2">R1</strain>
        <tissue evidence="2">Leaf</tissue>
    </source>
</reference>
<keyword evidence="3" id="KW-1185">Reference proteome</keyword>
<name>A0AAQ3WCZ7_PASNO</name>
<protein>
    <submittedName>
        <fullName evidence="2">Uncharacterized protein</fullName>
    </submittedName>
</protein>
<evidence type="ECO:0000313" key="2">
    <source>
        <dbReference type="EMBL" id="WVZ57853.1"/>
    </source>
</evidence>
<dbReference type="Proteomes" id="UP001341281">
    <property type="component" value="Chromosome 02"/>
</dbReference>
<accession>A0AAQ3WCZ7</accession>
<organism evidence="2 3">
    <name type="scientific">Paspalum notatum var. saurae</name>
    <dbReference type="NCBI Taxonomy" id="547442"/>
    <lineage>
        <taxon>Eukaryota</taxon>
        <taxon>Viridiplantae</taxon>
        <taxon>Streptophyta</taxon>
        <taxon>Embryophyta</taxon>
        <taxon>Tracheophyta</taxon>
        <taxon>Spermatophyta</taxon>
        <taxon>Magnoliopsida</taxon>
        <taxon>Liliopsida</taxon>
        <taxon>Poales</taxon>
        <taxon>Poaceae</taxon>
        <taxon>PACMAD clade</taxon>
        <taxon>Panicoideae</taxon>
        <taxon>Andropogonodae</taxon>
        <taxon>Paspaleae</taxon>
        <taxon>Paspalinae</taxon>
        <taxon>Paspalum</taxon>
    </lineage>
</organism>
<gene>
    <name evidence="2" type="ORF">U9M48_008189</name>
</gene>
<sequence>MKTGDLVASMLLCAANVSPATSMATSAPLPLARRRPRSWSTLDGGTTTNLSAAVAALALDRLGAVVAGLGVPLHRLSVEAELNVNHALTASPRRHGSSDGGARGSFVEVGADE</sequence>
<dbReference type="EMBL" id="CP144746">
    <property type="protein sequence ID" value="WVZ57853.1"/>
    <property type="molecule type" value="Genomic_DNA"/>
</dbReference>